<protein>
    <submittedName>
        <fullName evidence="1 3">Uncharacterized protein</fullName>
    </submittedName>
</protein>
<dbReference type="WormBase" id="SRAE_X000082700">
    <property type="protein sequence ID" value="SRP04066"/>
    <property type="gene ID" value="WBGene00266388"/>
</dbReference>
<dbReference type="GeneID" id="36383882"/>
<evidence type="ECO:0000313" key="4">
    <source>
        <dbReference type="WormBase" id="SRAE_X000082700"/>
    </source>
</evidence>
<evidence type="ECO:0000313" key="2">
    <source>
        <dbReference type="Proteomes" id="UP000035682"/>
    </source>
</evidence>
<dbReference type="RefSeq" id="XP_024510698.1">
    <property type="nucleotide sequence ID" value="XM_024645217.1"/>
</dbReference>
<sequence length="208" mass="23503">MKSRNVPISPLVTECKPLQEITFHDLYGSVGFNKLYPYPKASLNVCRNNAFISPLKMLPHEGHLIASSNINLKQSNLSPKKEENYQICTRDLHQQPLQRSSSIQYVYFGLFDNQLSDSEDTQEGGSGLLEPFDNQLLERNVDRNISHQIGIDSLLFAEEGDSPDNVFSDTDDAYYCQQDLPILDLLDSNNHNIDDGNDLCDLASTIEY</sequence>
<gene>
    <name evidence="1 3 4" type="ORF">SRAE_X000082700</name>
</gene>
<organism evidence="1">
    <name type="scientific">Strongyloides ratti</name>
    <name type="common">Parasitic roundworm</name>
    <dbReference type="NCBI Taxonomy" id="34506"/>
    <lineage>
        <taxon>Eukaryota</taxon>
        <taxon>Metazoa</taxon>
        <taxon>Ecdysozoa</taxon>
        <taxon>Nematoda</taxon>
        <taxon>Chromadorea</taxon>
        <taxon>Rhabditida</taxon>
        <taxon>Tylenchina</taxon>
        <taxon>Panagrolaimomorpha</taxon>
        <taxon>Strongyloidoidea</taxon>
        <taxon>Strongyloididae</taxon>
        <taxon>Strongyloides</taxon>
    </lineage>
</organism>
<keyword evidence="2" id="KW-1185">Reference proteome</keyword>
<accession>A0A090LTF2</accession>
<dbReference type="WBParaSite" id="SRAE_X000082700.1">
    <property type="protein sequence ID" value="SRAE_X000082700.1"/>
    <property type="gene ID" value="WBGene00266388"/>
</dbReference>
<proteinExistence type="predicted"/>
<dbReference type="EMBL" id="LN609530">
    <property type="protein sequence ID" value="CEF71502.1"/>
    <property type="molecule type" value="Genomic_DNA"/>
</dbReference>
<evidence type="ECO:0000313" key="3">
    <source>
        <dbReference type="WBParaSite" id="SRAE_X000082700.1"/>
    </source>
</evidence>
<reference evidence="1 2" key="1">
    <citation type="submission" date="2014-09" db="EMBL/GenBank/DDBJ databases">
        <authorList>
            <person name="Martin A.A."/>
        </authorList>
    </citation>
    <scope>NUCLEOTIDE SEQUENCE</scope>
    <source>
        <strain evidence="2">ED321</strain>
        <strain evidence="1">ED321 Heterogonic</strain>
    </source>
</reference>
<reference evidence="3" key="2">
    <citation type="submission" date="2020-12" db="UniProtKB">
        <authorList>
            <consortium name="WormBaseParasite"/>
        </authorList>
    </citation>
    <scope>IDENTIFICATION</scope>
</reference>
<evidence type="ECO:0000313" key="1">
    <source>
        <dbReference type="EMBL" id="CEF71502.1"/>
    </source>
</evidence>
<dbReference type="Proteomes" id="UP000035682">
    <property type="component" value="Unplaced"/>
</dbReference>
<dbReference type="CTD" id="36383882"/>
<name>A0A090LTF2_STRRB</name>
<dbReference type="AlphaFoldDB" id="A0A090LTF2"/>